<feature type="region of interest" description="Disordered" evidence="1">
    <location>
        <begin position="209"/>
        <end position="437"/>
    </location>
</feature>
<dbReference type="EMBL" id="EQ973777">
    <property type="protein sequence ID" value="EEF50065.1"/>
    <property type="molecule type" value="Genomic_DNA"/>
</dbReference>
<feature type="compositionally biased region" description="Basic and acidic residues" evidence="1">
    <location>
        <begin position="212"/>
        <end position="249"/>
    </location>
</feature>
<organism evidence="3 4">
    <name type="scientific">Ricinus communis</name>
    <name type="common">Castor bean</name>
    <dbReference type="NCBI Taxonomy" id="3988"/>
    <lineage>
        <taxon>Eukaryota</taxon>
        <taxon>Viridiplantae</taxon>
        <taxon>Streptophyta</taxon>
        <taxon>Embryophyta</taxon>
        <taxon>Tracheophyta</taxon>
        <taxon>Spermatophyta</taxon>
        <taxon>Magnoliopsida</taxon>
        <taxon>eudicotyledons</taxon>
        <taxon>Gunneridae</taxon>
        <taxon>Pentapetalae</taxon>
        <taxon>rosids</taxon>
        <taxon>fabids</taxon>
        <taxon>Malpighiales</taxon>
        <taxon>Euphorbiaceae</taxon>
        <taxon>Acalyphoideae</taxon>
        <taxon>Acalypheae</taxon>
        <taxon>Ricinus</taxon>
    </lineage>
</organism>
<feature type="compositionally biased region" description="Basic and acidic residues" evidence="1">
    <location>
        <begin position="267"/>
        <end position="295"/>
    </location>
</feature>
<evidence type="ECO:0000256" key="2">
    <source>
        <dbReference type="SAM" id="Phobius"/>
    </source>
</evidence>
<feature type="compositionally biased region" description="Polar residues" evidence="1">
    <location>
        <begin position="335"/>
        <end position="344"/>
    </location>
</feature>
<name>B9RFU4_RICCO</name>
<proteinExistence type="predicted"/>
<sequence length="501" mass="54610">MEDQANEWKNQGYEENNGCWIWDKGLALGKKILVTGFVISSAPFLLPPLVVISALGLACSVPYGIYLASHACTEKLTSKLLPTPATFEEKYGGEDAGLEDDFGIENEEEELKRRVEMRLEQDEKGAEEEKSPEEISEDIGEKEEEEPVIEKSKDEEAEICGITIEIEGEKTDSNVREEEQQLEVTGITIEVCQGGDKEENEELLKETTGLMEKLRDEGMIDEGAGKEKRSAENVHEDAEEGLKENDKSAGKTVAQSRDTNVDQNAVDIDREVEQEKQSAEKVHEVAVEGLKKDDTSAGETVAQSGGTNVDQNAGDIDREVEQNGHKTNGFVENASAPQKTNGSVEITPALQKEKVSDKKAGDENIRGEDKSVAREEATPPGGRGQDNREKATDHGTSQGNNQSSNTPPNNADSLQVTAGGIPSGNGTSNEMPDSEEKMWEKIDGMRKIVGYTAARHATCIGELKALYVFTGVEPPASFKDPSDLAEVNDKFKFLMSIVGVK</sequence>
<keyword evidence="2" id="KW-1133">Transmembrane helix</keyword>
<keyword evidence="2" id="KW-0472">Membrane</keyword>
<feature type="compositionally biased region" description="Basic and acidic residues" evidence="1">
    <location>
        <begin position="119"/>
        <end position="133"/>
    </location>
</feature>
<dbReference type="OMA" id="NIRWIVN"/>
<feature type="compositionally biased region" description="Acidic residues" evidence="1">
    <location>
        <begin position="134"/>
        <end position="147"/>
    </location>
</feature>
<dbReference type="STRING" id="3988.B9RFU4"/>
<protein>
    <submittedName>
        <fullName evidence="3">Uncharacterized protein</fullName>
    </submittedName>
</protein>
<accession>B9RFU4</accession>
<feature type="compositionally biased region" description="Polar residues" evidence="1">
    <location>
        <begin position="253"/>
        <end position="263"/>
    </location>
</feature>
<dbReference type="FunCoup" id="B9RFU4">
    <property type="interactions" value="59"/>
</dbReference>
<dbReference type="Proteomes" id="UP000008311">
    <property type="component" value="Unassembled WGS sequence"/>
</dbReference>
<dbReference type="AlphaFoldDB" id="B9RFU4"/>
<keyword evidence="4" id="KW-1185">Reference proteome</keyword>
<feature type="compositionally biased region" description="Basic and acidic residues" evidence="1">
    <location>
        <begin position="351"/>
        <end position="377"/>
    </location>
</feature>
<gene>
    <name evidence="3" type="ORF">RCOM_1437310</name>
</gene>
<feature type="transmembrane region" description="Helical" evidence="2">
    <location>
        <begin position="32"/>
        <end position="57"/>
    </location>
</feature>
<dbReference type="KEGG" id="rcu:8280238"/>
<dbReference type="OrthoDB" id="1933309at2759"/>
<dbReference type="PANTHER" id="PTHR37198:SF1">
    <property type="entry name" value="NUCLEOLIN"/>
    <property type="match status" value="1"/>
</dbReference>
<feature type="compositionally biased region" description="Polar residues" evidence="1">
    <location>
        <begin position="297"/>
        <end position="311"/>
    </location>
</feature>
<feature type="region of interest" description="Disordered" evidence="1">
    <location>
        <begin position="119"/>
        <end position="154"/>
    </location>
</feature>
<dbReference type="InParanoid" id="B9RFU4"/>
<keyword evidence="2" id="KW-0812">Transmembrane</keyword>
<reference evidence="4" key="1">
    <citation type="journal article" date="2010" name="Nat. Biotechnol.">
        <title>Draft genome sequence of the oilseed species Ricinus communis.</title>
        <authorList>
            <person name="Chan A.P."/>
            <person name="Crabtree J."/>
            <person name="Zhao Q."/>
            <person name="Lorenzi H."/>
            <person name="Orvis J."/>
            <person name="Puiu D."/>
            <person name="Melake-Berhan A."/>
            <person name="Jones K.M."/>
            <person name="Redman J."/>
            <person name="Chen G."/>
            <person name="Cahoon E.B."/>
            <person name="Gedil M."/>
            <person name="Stanke M."/>
            <person name="Haas B.J."/>
            <person name="Wortman J.R."/>
            <person name="Fraser-Liggett C.M."/>
            <person name="Ravel J."/>
            <person name="Rabinowicz P.D."/>
        </authorList>
    </citation>
    <scope>NUCLEOTIDE SEQUENCE [LARGE SCALE GENOMIC DNA]</scope>
    <source>
        <strain evidence="4">cv. Hale</strain>
    </source>
</reference>
<feature type="compositionally biased region" description="Polar residues" evidence="1">
    <location>
        <begin position="394"/>
        <end position="416"/>
    </location>
</feature>
<evidence type="ECO:0000256" key="1">
    <source>
        <dbReference type="SAM" id="MobiDB-lite"/>
    </source>
</evidence>
<evidence type="ECO:0000313" key="4">
    <source>
        <dbReference type="Proteomes" id="UP000008311"/>
    </source>
</evidence>
<feature type="compositionally biased region" description="Basic and acidic residues" evidence="1">
    <location>
        <begin position="315"/>
        <end position="324"/>
    </location>
</feature>
<dbReference type="PANTHER" id="PTHR37198">
    <property type="entry name" value="NUCLEOLIN"/>
    <property type="match status" value="1"/>
</dbReference>
<evidence type="ECO:0000313" key="3">
    <source>
        <dbReference type="EMBL" id="EEF50065.1"/>
    </source>
</evidence>
<dbReference type="eggNOG" id="ENOG502S5I7">
    <property type="taxonomic scope" value="Eukaryota"/>
</dbReference>